<evidence type="ECO:0000256" key="4">
    <source>
        <dbReference type="ARBA" id="ARBA00022829"/>
    </source>
</evidence>
<evidence type="ECO:0000256" key="3">
    <source>
        <dbReference type="ARBA" id="ARBA00022618"/>
    </source>
</evidence>
<dbReference type="AlphaFoldDB" id="A0A7Y2E871"/>
<dbReference type="InterPro" id="IPR050090">
    <property type="entry name" value="Tyrosine_recombinase_XerCD"/>
</dbReference>
<keyword evidence="2 9" id="KW-0963">Cytoplasm</keyword>
<dbReference type="InterPro" id="IPR004107">
    <property type="entry name" value="Integrase_SAM-like_N"/>
</dbReference>
<dbReference type="GO" id="GO:0006313">
    <property type="term" value="P:DNA transposition"/>
    <property type="evidence" value="ECO:0007669"/>
    <property type="project" value="UniProtKB-UniRule"/>
</dbReference>
<dbReference type="InterPro" id="IPR011010">
    <property type="entry name" value="DNA_brk_join_enz"/>
</dbReference>
<keyword evidence="4 9" id="KW-0159">Chromosome partition</keyword>
<keyword evidence="5 9" id="KW-0229">DNA integration</keyword>
<evidence type="ECO:0000256" key="2">
    <source>
        <dbReference type="ARBA" id="ARBA00022490"/>
    </source>
</evidence>
<organism evidence="12 13">
    <name type="scientific">Eiseniibacteriota bacterium</name>
    <dbReference type="NCBI Taxonomy" id="2212470"/>
    <lineage>
        <taxon>Bacteria</taxon>
        <taxon>Candidatus Eiseniibacteriota</taxon>
    </lineage>
</organism>
<feature type="active site" evidence="9">
    <location>
        <position position="148"/>
    </location>
</feature>
<dbReference type="Proteomes" id="UP000547674">
    <property type="component" value="Unassembled WGS sequence"/>
</dbReference>
<dbReference type="SUPFAM" id="SSF56349">
    <property type="entry name" value="DNA breaking-rejoining enzymes"/>
    <property type="match status" value="1"/>
</dbReference>
<dbReference type="GO" id="GO:0051301">
    <property type="term" value="P:cell division"/>
    <property type="evidence" value="ECO:0007669"/>
    <property type="project" value="UniProtKB-KW"/>
</dbReference>
<dbReference type="CDD" id="cd00798">
    <property type="entry name" value="INT_XerDC_C"/>
    <property type="match status" value="1"/>
</dbReference>
<dbReference type="GO" id="GO:0009037">
    <property type="term" value="F:tyrosine-based site-specific recombinase activity"/>
    <property type="evidence" value="ECO:0007669"/>
    <property type="project" value="UniProtKB-UniRule"/>
</dbReference>
<evidence type="ECO:0000256" key="8">
    <source>
        <dbReference type="ARBA" id="ARBA00023306"/>
    </source>
</evidence>
<comment type="function">
    <text evidence="9">Site-specific tyrosine recombinase, which acts by catalyzing the cutting and rejoining of the recombining DNA molecules. The XerC-XerD complex is essential to convert dimers of the bacterial chromosome into monomers to permit their segregation at cell division. It also contributes to the segregational stability of plasmids.</text>
</comment>
<dbReference type="NCBIfam" id="NF001399">
    <property type="entry name" value="PRK00283.1"/>
    <property type="match status" value="1"/>
</dbReference>
<comment type="similarity">
    <text evidence="9">Belongs to the 'phage' integrase family. XerC subfamily.</text>
</comment>
<dbReference type="GO" id="GO:0005737">
    <property type="term" value="C:cytoplasm"/>
    <property type="evidence" value="ECO:0007669"/>
    <property type="project" value="UniProtKB-SubCell"/>
</dbReference>
<dbReference type="SUPFAM" id="SSF47823">
    <property type="entry name" value="lambda integrase-like, N-terminal domain"/>
    <property type="match status" value="1"/>
</dbReference>
<protein>
    <recommendedName>
        <fullName evidence="9">Tyrosine recombinase XerC</fullName>
    </recommendedName>
</protein>
<evidence type="ECO:0000256" key="6">
    <source>
        <dbReference type="ARBA" id="ARBA00023125"/>
    </source>
</evidence>
<dbReference type="PROSITE" id="PS51900">
    <property type="entry name" value="CB"/>
    <property type="match status" value="1"/>
</dbReference>
<evidence type="ECO:0000256" key="7">
    <source>
        <dbReference type="ARBA" id="ARBA00023172"/>
    </source>
</evidence>
<dbReference type="InterPro" id="IPR023009">
    <property type="entry name" value="Tyrosine_recombinase_XerC/XerD"/>
</dbReference>
<dbReference type="EMBL" id="JABDJR010000214">
    <property type="protein sequence ID" value="NNF06222.1"/>
    <property type="molecule type" value="Genomic_DNA"/>
</dbReference>
<evidence type="ECO:0000259" key="10">
    <source>
        <dbReference type="PROSITE" id="PS51898"/>
    </source>
</evidence>
<evidence type="ECO:0000313" key="13">
    <source>
        <dbReference type="Proteomes" id="UP000547674"/>
    </source>
</evidence>
<sequence length="296" mass="33333">MESRVPVFLDHLRLTRGFSPHTVAAYRRDLEDFRGFLEKRHGVSPRVEDIADTDVRAFLADLTKRRLAERTVARRLATLRSFQQFLKKRGTTGVEVGPEVKGPRLPKDLPRTLSVEEIRSVLDDAAWETDRDLRDKAVLELLYSTGIRVSELVGLRHRDLQTKSGLLSVRGKGDKERRVPVGKTALSALKNYGETQSHSAPGDPLFVGRGQNPLSVRTVQRLVKQHLGRVARRSGLSPHLLRHTFATHLLDHGAELRAVQELLGHASLSSTQIYTRITMERLKQAHAQAHPRAENT</sequence>
<dbReference type="NCBIfam" id="NF040815">
    <property type="entry name" value="recomb_XerA_Arch"/>
    <property type="match status" value="1"/>
</dbReference>
<dbReference type="GO" id="GO:0007059">
    <property type="term" value="P:chromosome segregation"/>
    <property type="evidence" value="ECO:0007669"/>
    <property type="project" value="UniProtKB-UniRule"/>
</dbReference>
<accession>A0A7Y2E871</accession>
<dbReference type="InterPro" id="IPR002104">
    <property type="entry name" value="Integrase_catalytic"/>
</dbReference>
<evidence type="ECO:0000256" key="9">
    <source>
        <dbReference type="HAMAP-Rule" id="MF_01808"/>
    </source>
</evidence>
<dbReference type="InterPro" id="IPR013762">
    <property type="entry name" value="Integrase-like_cat_sf"/>
</dbReference>
<dbReference type="Gene3D" id="1.10.150.130">
    <property type="match status" value="1"/>
</dbReference>
<reference evidence="12 13" key="1">
    <citation type="submission" date="2020-03" db="EMBL/GenBank/DDBJ databases">
        <title>Metabolic flexibility allows generalist bacteria to become dominant in a frequently disturbed ecosystem.</title>
        <authorList>
            <person name="Chen Y.-J."/>
            <person name="Leung P.M."/>
            <person name="Bay S.K."/>
            <person name="Hugenholtz P."/>
            <person name="Kessler A.J."/>
            <person name="Shelley G."/>
            <person name="Waite D.W."/>
            <person name="Cook P.L."/>
            <person name="Greening C."/>
        </authorList>
    </citation>
    <scope>NUCLEOTIDE SEQUENCE [LARGE SCALE GENOMIC DNA]</scope>
    <source>
        <strain evidence="12">SS_bin_28</strain>
    </source>
</reference>
<evidence type="ECO:0000256" key="5">
    <source>
        <dbReference type="ARBA" id="ARBA00022908"/>
    </source>
</evidence>
<dbReference type="HAMAP" id="MF_01808">
    <property type="entry name" value="Recomb_XerC_XerD"/>
    <property type="match status" value="1"/>
</dbReference>
<feature type="domain" description="Tyr recombinase" evidence="10">
    <location>
        <begin position="108"/>
        <end position="287"/>
    </location>
</feature>
<proteinExistence type="inferred from homology"/>
<dbReference type="Pfam" id="PF02899">
    <property type="entry name" value="Phage_int_SAM_1"/>
    <property type="match status" value="1"/>
</dbReference>
<name>A0A7Y2E871_UNCEI</name>
<evidence type="ECO:0000256" key="1">
    <source>
        <dbReference type="ARBA" id="ARBA00004496"/>
    </source>
</evidence>
<dbReference type="Pfam" id="PF00589">
    <property type="entry name" value="Phage_integrase"/>
    <property type="match status" value="1"/>
</dbReference>
<feature type="active site" evidence="9">
    <location>
        <position position="172"/>
    </location>
</feature>
<feature type="active site" evidence="9">
    <location>
        <position position="265"/>
    </location>
</feature>
<gene>
    <name evidence="9" type="primary">xerC</name>
    <name evidence="12" type="ORF">HKN21_05640</name>
</gene>
<dbReference type="Gene3D" id="1.10.443.10">
    <property type="entry name" value="Intergrase catalytic core"/>
    <property type="match status" value="1"/>
</dbReference>
<keyword evidence="3 9" id="KW-0132">Cell division</keyword>
<evidence type="ECO:0000313" key="12">
    <source>
        <dbReference type="EMBL" id="NNF06222.1"/>
    </source>
</evidence>
<dbReference type="GO" id="GO:0003677">
    <property type="term" value="F:DNA binding"/>
    <property type="evidence" value="ECO:0007669"/>
    <property type="project" value="UniProtKB-UniRule"/>
</dbReference>
<comment type="subcellular location">
    <subcellularLocation>
        <location evidence="1 9">Cytoplasm</location>
    </subcellularLocation>
</comment>
<evidence type="ECO:0000259" key="11">
    <source>
        <dbReference type="PROSITE" id="PS51900"/>
    </source>
</evidence>
<dbReference type="PANTHER" id="PTHR30349">
    <property type="entry name" value="PHAGE INTEGRASE-RELATED"/>
    <property type="match status" value="1"/>
</dbReference>
<dbReference type="InterPro" id="IPR010998">
    <property type="entry name" value="Integrase_recombinase_N"/>
</dbReference>
<keyword evidence="8 9" id="KW-0131">Cell cycle</keyword>
<comment type="subunit">
    <text evidence="9">Forms a cyclic heterotetrameric complex composed of two molecules of XerC and two molecules of XerD.</text>
</comment>
<comment type="caution">
    <text evidence="12">The sequence shown here is derived from an EMBL/GenBank/DDBJ whole genome shotgun (WGS) entry which is preliminary data.</text>
</comment>
<feature type="domain" description="Core-binding (CB)" evidence="11">
    <location>
        <begin position="1"/>
        <end position="87"/>
    </location>
</feature>
<dbReference type="InterPro" id="IPR044068">
    <property type="entry name" value="CB"/>
</dbReference>
<keyword evidence="7 9" id="KW-0233">DNA recombination</keyword>
<feature type="active site" description="O-(3'-phospho-DNA)-tyrosine intermediate" evidence="9">
    <location>
        <position position="274"/>
    </location>
</feature>
<feature type="active site" evidence="9">
    <location>
        <position position="242"/>
    </location>
</feature>
<feature type="active site" evidence="9">
    <location>
        <position position="239"/>
    </location>
</feature>
<dbReference type="PANTHER" id="PTHR30349:SF81">
    <property type="entry name" value="TYROSINE RECOMBINASE XERC"/>
    <property type="match status" value="1"/>
</dbReference>
<keyword evidence="6 9" id="KW-0238">DNA-binding</keyword>
<dbReference type="PROSITE" id="PS51898">
    <property type="entry name" value="TYR_RECOMBINASE"/>
    <property type="match status" value="1"/>
</dbReference>